<evidence type="ECO:0000313" key="2">
    <source>
        <dbReference type="Proteomes" id="UP000180215"/>
    </source>
</evidence>
<name>A0A1S1NZR3_METEX</name>
<gene>
    <name evidence="1" type="ORF">BK022_23030</name>
</gene>
<comment type="caution">
    <text evidence="1">The sequence shown here is derived from an EMBL/GenBank/DDBJ whole genome shotgun (WGS) entry which is preliminary data.</text>
</comment>
<proteinExistence type="predicted"/>
<organism evidence="1 2">
    <name type="scientific">Methylorubrum extorquens</name>
    <name type="common">Methylobacterium dichloromethanicum</name>
    <name type="synonym">Methylobacterium extorquens</name>
    <dbReference type="NCBI Taxonomy" id="408"/>
    <lineage>
        <taxon>Bacteria</taxon>
        <taxon>Pseudomonadati</taxon>
        <taxon>Pseudomonadota</taxon>
        <taxon>Alphaproteobacteria</taxon>
        <taxon>Hyphomicrobiales</taxon>
        <taxon>Methylobacteriaceae</taxon>
        <taxon>Methylorubrum</taxon>
    </lineage>
</organism>
<protein>
    <submittedName>
        <fullName evidence="1">Uncharacterized protein</fullName>
    </submittedName>
</protein>
<dbReference type="Proteomes" id="UP000180215">
    <property type="component" value="Unassembled WGS sequence"/>
</dbReference>
<dbReference type="AlphaFoldDB" id="A0A1S1NZR3"/>
<accession>A0A1S1NZR3</accession>
<dbReference type="EMBL" id="MNAO01000401">
    <property type="protein sequence ID" value="OHV14890.1"/>
    <property type="molecule type" value="Genomic_DNA"/>
</dbReference>
<reference evidence="1 2" key="1">
    <citation type="submission" date="2016-10" db="EMBL/GenBank/DDBJ databases">
        <title>Draft genome sequence of Methylobacterium extorquens CP3, a seed endophyte of Crotalaria pumila with plant growth-promoting and metal tolerance properties.</title>
        <authorList>
            <person name="Sanchez-Lopez A.S."/>
            <person name="Van Hamme J.D."/>
            <person name="Thijs S."/>
            <person name="Mcammond B.M."/>
            <person name="Stevens V."/>
            <person name="Gonzalez-Chavez M.D.C."/>
            <person name="Vangronsveld J."/>
        </authorList>
    </citation>
    <scope>NUCLEOTIDE SEQUENCE [LARGE SCALE GENOMIC DNA]</scope>
    <source>
        <strain evidence="1 2">CP3</strain>
    </source>
</reference>
<sequence>MDTSFLAPGPITRVQVIGFALFVVTLLKGVDWLASKVKGGTAAAVSPLTIDMAAVKIQVAAQNEALHNFKVEVARTYVTGDVITRMERRIDDLVTSMREEMAATRREMLQAITGRRAD</sequence>
<evidence type="ECO:0000313" key="1">
    <source>
        <dbReference type="EMBL" id="OHV14890.1"/>
    </source>
</evidence>